<evidence type="ECO:0000313" key="3">
    <source>
        <dbReference type="Proteomes" id="UP001500620"/>
    </source>
</evidence>
<dbReference type="InterPro" id="IPR029039">
    <property type="entry name" value="Flavoprotein-like_sf"/>
</dbReference>
<comment type="similarity">
    <text evidence="1">Belongs to the short-chain dehydrogenases/reductases (SDR) family.</text>
</comment>
<dbReference type="PRINTS" id="PR00081">
    <property type="entry name" value="GDHRDH"/>
</dbReference>
<dbReference type="InterPro" id="IPR002347">
    <property type="entry name" value="SDR_fam"/>
</dbReference>
<dbReference type="PANTHER" id="PTHR43976">
    <property type="entry name" value="SHORT CHAIN DEHYDROGENASE"/>
    <property type="match status" value="1"/>
</dbReference>
<dbReference type="InterPro" id="IPR036291">
    <property type="entry name" value="NAD(P)-bd_dom_sf"/>
</dbReference>
<dbReference type="PANTHER" id="PTHR43976:SF9">
    <property type="entry name" value="OXIDOREDUCTASE"/>
    <property type="match status" value="1"/>
</dbReference>
<dbReference type="InterPro" id="IPR051911">
    <property type="entry name" value="SDR_oxidoreductase"/>
</dbReference>
<comment type="caution">
    <text evidence="2">The sequence shown here is derived from an EMBL/GenBank/DDBJ whole genome shotgun (WGS) entry which is preliminary data.</text>
</comment>
<gene>
    <name evidence="2" type="ORF">GCM10022255_071110</name>
</gene>
<dbReference type="Pfam" id="PF00106">
    <property type="entry name" value="adh_short"/>
    <property type="match status" value="1"/>
</dbReference>
<proteinExistence type="inferred from homology"/>
<dbReference type="Gene3D" id="3.40.50.720">
    <property type="entry name" value="NAD(P)-binding Rossmann-like Domain"/>
    <property type="match status" value="1"/>
</dbReference>
<dbReference type="InterPro" id="IPR020904">
    <property type="entry name" value="Sc_DH/Rdtase_CS"/>
</dbReference>
<evidence type="ECO:0000313" key="2">
    <source>
        <dbReference type="EMBL" id="GAA4256803.1"/>
    </source>
</evidence>
<dbReference type="Proteomes" id="UP001500620">
    <property type="component" value="Unassembled WGS sequence"/>
</dbReference>
<sequence>MRLLNIESSPRGSRSASITVTSAFIEAYRQTCPWVMVDTLNVWEEMLPDFDQEAIGAKYKGVNKEPMDQAETAVWDKIQELAARFRQADRIVLGVPMWNFAYPYVLVSNAGETVRAPLESVPISEVQRLFELNTLGALRVAQGVLPAMRERGAGRLVFVSSIQGRLVLPLIGPYAASKWALEALAETLAIETGHFGIKVSIVQPGVVSSGGAERANVFLKENDPYTPLLEALDVLRGESVTPLEVAATVADTIEHPKPPLRVPVGAPATRVLQARKEAPDSKPFLTAEIDW</sequence>
<evidence type="ECO:0000256" key="1">
    <source>
        <dbReference type="ARBA" id="ARBA00006484"/>
    </source>
</evidence>
<dbReference type="SUPFAM" id="SSF51735">
    <property type="entry name" value="NAD(P)-binding Rossmann-fold domains"/>
    <property type="match status" value="1"/>
</dbReference>
<dbReference type="PROSITE" id="PS00061">
    <property type="entry name" value="ADH_SHORT"/>
    <property type="match status" value="1"/>
</dbReference>
<dbReference type="EMBL" id="BAABAT010000025">
    <property type="protein sequence ID" value="GAA4256803.1"/>
    <property type="molecule type" value="Genomic_DNA"/>
</dbReference>
<accession>A0ABP8DIC9</accession>
<protein>
    <submittedName>
        <fullName evidence="2">Uncharacterized protein</fullName>
    </submittedName>
</protein>
<dbReference type="SUPFAM" id="SSF52218">
    <property type="entry name" value="Flavoproteins"/>
    <property type="match status" value="1"/>
</dbReference>
<organism evidence="2 3">
    <name type="scientific">Dactylosporangium darangshiense</name>
    <dbReference type="NCBI Taxonomy" id="579108"/>
    <lineage>
        <taxon>Bacteria</taxon>
        <taxon>Bacillati</taxon>
        <taxon>Actinomycetota</taxon>
        <taxon>Actinomycetes</taxon>
        <taxon>Micromonosporales</taxon>
        <taxon>Micromonosporaceae</taxon>
        <taxon>Dactylosporangium</taxon>
    </lineage>
</organism>
<keyword evidence="3" id="KW-1185">Reference proteome</keyword>
<reference evidence="3" key="1">
    <citation type="journal article" date="2019" name="Int. J. Syst. Evol. Microbiol.">
        <title>The Global Catalogue of Microorganisms (GCM) 10K type strain sequencing project: providing services to taxonomists for standard genome sequencing and annotation.</title>
        <authorList>
            <consortium name="The Broad Institute Genomics Platform"/>
            <consortium name="The Broad Institute Genome Sequencing Center for Infectious Disease"/>
            <person name="Wu L."/>
            <person name="Ma J."/>
        </authorList>
    </citation>
    <scope>NUCLEOTIDE SEQUENCE [LARGE SCALE GENOMIC DNA]</scope>
    <source>
        <strain evidence="3">JCM 17441</strain>
    </source>
</reference>
<dbReference type="RefSeq" id="WP_345133765.1">
    <property type="nucleotide sequence ID" value="NZ_BAABAT010000025.1"/>
</dbReference>
<name>A0ABP8DIC9_9ACTN</name>